<keyword evidence="2" id="KW-1133">Transmembrane helix</keyword>
<evidence type="ECO:0000256" key="2">
    <source>
        <dbReference type="SAM" id="Phobius"/>
    </source>
</evidence>
<feature type="compositionally biased region" description="Polar residues" evidence="1">
    <location>
        <begin position="185"/>
        <end position="198"/>
    </location>
</feature>
<gene>
    <name evidence="3" type="ORF">ACFFJK_03285</name>
</gene>
<evidence type="ECO:0000313" key="3">
    <source>
        <dbReference type="EMBL" id="MFC0250902.1"/>
    </source>
</evidence>
<evidence type="ECO:0000313" key="4">
    <source>
        <dbReference type="Proteomes" id="UP001589773"/>
    </source>
</evidence>
<feature type="transmembrane region" description="Helical" evidence="2">
    <location>
        <begin position="27"/>
        <end position="46"/>
    </location>
</feature>
<feature type="transmembrane region" description="Helical" evidence="2">
    <location>
        <begin position="108"/>
        <end position="127"/>
    </location>
</feature>
<dbReference type="RefSeq" id="WP_379677681.1">
    <property type="nucleotide sequence ID" value="NZ_JBHLWP010000004.1"/>
</dbReference>
<comment type="caution">
    <text evidence="3">The sequence shown here is derived from an EMBL/GenBank/DDBJ whole genome shotgun (WGS) entry which is preliminary data.</text>
</comment>
<dbReference type="Proteomes" id="UP001589773">
    <property type="component" value="Unassembled WGS sequence"/>
</dbReference>
<feature type="region of interest" description="Disordered" evidence="1">
    <location>
        <begin position="179"/>
        <end position="198"/>
    </location>
</feature>
<accession>A0ABV6FBK5</accession>
<organism evidence="3 4">
    <name type="scientific">Massilia consociata</name>
    <dbReference type="NCBI Taxonomy" id="760117"/>
    <lineage>
        <taxon>Bacteria</taxon>
        <taxon>Pseudomonadati</taxon>
        <taxon>Pseudomonadota</taxon>
        <taxon>Betaproteobacteria</taxon>
        <taxon>Burkholderiales</taxon>
        <taxon>Oxalobacteraceae</taxon>
        <taxon>Telluria group</taxon>
        <taxon>Massilia</taxon>
    </lineage>
</organism>
<proteinExistence type="predicted"/>
<keyword evidence="2" id="KW-0472">Membrane</keyword>
<keyword evidence="4" id="KW-1185">Reference proteome</keyword>
<protein>
    <submittedName>
        <fullName evidence="3">Uncharacterized protein</fullName>
    </submittedName>
</protein>
<keyword evidence="2" id="KW-0812">Transmembrane</keyword>
<evidence type="ECO:0000256" key="1">
    <source>
        <dbReference type="SAM" id="MobiDB-lite"/>
    </source>
</evidence>
<reference evidence="3 4" key="1">
    <citation type="submission" date="2024-09" db="EMBL/GenBank/DDBJ databases">
        <authorList>
            <person name="Sun Q."/>
            <person name="Mori K."/>
        </authorList>
    </citation>
    <scope>NUCLEOTIDE SEQUENCE [LARGE SCALE GENOMIC DNA]</scope>
    <source>
        <strain evidence="3 4">CCM 7792</strain>
    </source>
</reference>
<dbReference type="EMBL" id="JBHLWP010000004">
    <property type="protein sequence ID" value="MFC0250902.1"/>
    <property type="molecule type" value="Genomic_DNA"/>
</dbReference>
<name>A0ABV6FBK5_9BURK</name>
<sequence length="198" mass="21346">MALALALSGALHRAIWRAQLGRHRNGSRLGAGLWFVTLLLLFYVSYPYLPQATNTKRSASVMLAGGFAAAVYLEENVKVGHELWLTAFTFVAVAACRAHRPRLPAHALLGLTVLLWGALLLLNLVGIKSLNTVLIRRLVSGAMAGCGHAAEMGRDRSHCRTRQVCTGTARTKASEVKHRCPGSQPAETTSCNFTARSA</sequence>